<dbReference type="Proteomes" id="UP000241421">
    <property type="component" value="Unassembled WGS sequence"/>
</dbReference>
<feature type="non-terminal residue" evidence="2">
    <location>
        <position position="82"/>
    </location>
</feature>
<reference evidence="2 3" key="1">
    <citation type="submission" date="2018-04" db="EMBL/GenBank/DDBJ databases">
        <title>Massilia violaceinigra sp. nov., a novel purple-pigmented bacterium isolated from Tianshan glacier, Xinjiang, China.</title>
        <authorList>
            <person name="Wang H."/>
        </authorList>
    </citation>
    <scope>NUCLEOTIDE SEQUENCE [LARGE SCALE GENOMIC DNA]</scope>
    <source>
        <strain evidence="2 3">B448-2</strain>
    </source>
</reference>
<organism evidence="2 3">
    <name type="scientific">Massilia glaciei</name>
    <dbReference type="NCBI Taxonomy" id="1524097"/>
    <lineage>
        <taxon>Bacteria</taxon>
        <taxon>Pseudomonadati</taxon>
        <taxon>Pseudomonadota</taxon>
        <taxon>Betaproteobacteria</taxon>
        <taxon>Burkholderiales</taxon>
        <taxon>Oxalobacteraceae</taxon>
        <taxon>Telluria group</taxon>
        <taxon>Massilia</taxon>
    </lineage>
</organism>
<accession>A0A2U2HMT4</accession>
<evidence type="ECO:0000256" key="1">
    <source>
        <dbReference type="SAM" id="SignalP"/>
    </source>
</evidence>
<gene>
    <name evidence="2" type="ORF">C7C56_009805</name>
</gene>
<proteinExistence type="predicted"/>
<evidence type="ECO:0000313" key="3">
    <source>
        <dbReference type="Proteomes" id="UP000241421"/>
    </source>
</evidence>
<feature type="chain" id="PRO_5015655810" evidence="1">
    <location>
        <begin position="21"/>
        <end position="82"/>
    </location>
</feature>
<evidence type="ECO:0000313" key="2">
    <source>
        <dbReference type="EMBL" id="PWF48828.1"/>
    </source>
</evidence>
<name>A0A2U2HMT4_9BURK</name>
<sequence>MRASFACLFALLFARRLAYAGAMNELSKLLALSFNAERAAGRRLAAATGVSPEQALRQVLGNSAGGAGLDALLAARAAAQAA</sequence>
<keyword evidence="1" id="KW-0732">Signal</keyword>
<dbReference type="EMBL" id="PXWF02000137">
    <property type="protein sequence ID" value="PWF48828.1"/>
    <property type="molecule type" value="Genomic_DNA"/>
</dbReference>
<comment type="caution">
    <text evidence="2">The sequence shown here is derived from an EMBL/GenBank/DDBJ whole genome shotgun (WGS) entry which is preliminary data.</text>
</comment>
<keyword evidence="3" id="KW-1185">Reference proteome</keyword>
<dbReference type="AlphaFoldDB" id="A0A2U2HMT4"/>
<protein>
    <submittedName>
        <fullName evidence="2">Uncharacterized protein</fullName>
    </submittedName>
</protein>
<feature type="signal peptide" evidence="1">
    <location>
        <begin position="1"/>
        <end position="20"/>
    </location>
</feature>